<reference evidence="2" key="1">
    <citation type="journal article" date="2019" name="Int. J. Syst. Evol. Microbiol.">
        <title>The Global Catalogue of Microorganisms (GCM) 10K type strain sequencing project: providing services to taxonomists for standard genome sequencing and annotation.</title>
        <authorList>
            <consortium name="The Broad Institute Genomics Platform"/>
            <consortium name="The Broad Institute Genome Sequencing Center for Infectious Disease"/>
            <person name="Wu L."/>
            <person name="Ma J."/>
        </authorList>
    </citation>
    <scope>NUCLEOTIDE SEQUENCE [LARGE SCALE GENOMIC DNA]</scope>
    <source>
        <strain evidence="2">CCUG 59858</strain>
    </source>
</reference>
<dbReference type="Proteomes" id="UP001595758">
    <property type="component" value="Unassembled WGS sequence"/>
</dbReference>
<organism evidence="1 2">
    <name type="scientific">Legionella dresdenensis</name>
    <dbReference type="NCBI Taxonomy" id="450200"/>
    <lineage>
        <taxon>Bacteria</taxon>
        <taxon>Pseudomonadati</taxon>
        <taxon>Pseudomonadota</taxon>
        <taxon>Gammaproteobacteria</taxon>
        <taxon>Legionellales</taxon>
        <taxon>Legionellaceae</taxon>
        <taxon>Legionella</taxon>
    </lineage>
</organism>
<accession>A0ABV8CEY6</accession>
<keyword evidence="2" id="KW-1185">Reference proteome</keyword>
<sequence>MFTEQQIKMAKKAGIEFPTAKPLFDVAPISGNQQRWLEKHNNAPIRQSIAKKIIDNINYISFATFLEQLKKVVAAFNSTCNEPYVLWIGGGYQKIQEGCSNLWVTSLALEHCQLRWPEAILAGTPALLTYLKANPKAHILYLDDASYTGTQLKNNFFDLLSLVKDENQYQLNLYLGIPYLSSIAIASIESIKSRLNYFLDNSITLLPHENIPLMMQLFTDEEKNYLTEHQYFRANDISLSYFQHRFPDEVSTFQNLITGSKIEERGAVSMPDNALPLVPPYIISPYKFHTCSAKSKLASLPHRPDFFGKRNDEFIPERYPEIKDLTDAFKILLDTIAKEDWKLGYFCGFFTGLGGKNVTINNKQIKVPHRIADIIEYVQNAIATGENDKAQIWQKVHEIRNQALSIKTYSRSKDTQTFYKERINSLSQWSI</sequence>
<evidence type="ECO:0000313" key="1">
    <source>
        <dbReference type="EMBL" id="MFC3908726.1"/>
    </source>
</evidence>
<dbReference type="EMBL" id="JBHSAB010000011">
    <property type="protein sequence ID" value="MFC3908726.1"/>
    <property type="molecule type" value="Genomic_DNA"/>
</dbReference>
<evidence type="ECO:0000313" key="2">
    <source>
        <dbReference type="Proteomes" id="UP001595758"/>
    </source>
</evidence>
<name>A0ABV8CEY6_9GAMM</name>
<proteinExistence type="predicted"/>
<comment type="caution">
    <text evidence="1">The sequence shown here is derived from an EMBL/GenBank/DDBJ whole genome shotgun (WGS) entry which is preliminary data.</text>
</comment>
<gene>
    <name evidence="1" type="ORF">ACFORL_06505</name>
</gene>
<protein>
    <submittedName>
        <fullName evidence="1">Uncharacterized protein</fullName>
    </submittedName>
</protein>
<dbReference type="RefSeq" id="WP_382342272.1">
    <property type="nucleotide sequence ID" value="NZ_JBHSAB010000011.1"/>
</dbReference>